<comment type="caution">
    <text evidence="2">The sequence shown here is derived from an EMBL/GenBank/DDBJ whole genome shotgun (WGS) entry which is preliminary data.</text>
</comment>
<feature type="compositionally biased region" description="Acidic residues" evidence="1">
    <location>
        <begin position="62"/>
        <end position="76"/>
    </location>
</feature>
<organism evidence="2 3">
    <name type="scientific">Cephalotrichum gorgonifer</name>
    <dbReference type="NCBI Taxonomy" id="2041049"/>
    <lineage>
        <taxon>Eukaryota</taxon>
        <taxon>Fungi</taxon>
        <taxon>Dikarya</taxon>
        <taxon>Ascomycota</taxon>
        <taxon>Pezizomycotina</taxon>
        <taxon>Sordariomycetes</taxon>
        <taxon>Hypocreomycetidae</taxon>
        <taxon>Microascales</taxon>
        <taxon>Microascaceae</taxon>
        <taxon>Cephalotrichum</taxon>
    </lineage>
</organism>
<dbReference type="AlphaFoldDB" id="A0AAE8SSE4"/>
<feature type="region of interest" description="Disordered" evidence="1">
    <location>
        <begin position="62"/>
        <end position="154"/>
    </location>
</feature>
<feature type="compositionally biased region" description="Polar residues" evidence="1">
    <location>
        <begin position="79"/>
        <end position="101"/>
    </location>
</feature>
<name>A0AAE8SSE4_9PEZI</name>
<dbReference type="EMBL" id="ONZQ02000002">
    <property type="protein sequence ID" value="SPN98526.1"/>
    <property type="molecule type" value="Genomic_DNA"/>
</dbReference>
<reference evidence="2" key="1">
    <citation type="submission" date="2018-03" db="EMBL/GenBank/DDBJ databases">
        <authorList>
            <person name="Guldener U."/>
        </authorList>
    </citation>
    <scope>NUCLEOTIDE SEQUENCE</scope>
</reference>
<dbReference type="Proteomes" id="UP001187682">
    <property type="component" value="Unassembled WGS sequence"/>
</dbReference>
<proteinExistence type="predicted"/>
<keyword evidence="3" id="KW-1185">Reference proteome</keyword>
<feature type="region of interest" description="Disordered" evidence="1">
    <location>
        <begin position="1"/>
        <end position="49"/>
    </location>
</feature>
<sequence length="154" mass="17127">MYGSYGSYSSFPSSPITTTSSPFDITPSTMRSDTCAYPSWPRRSALSEPSCAEYRTSSYFSDDELFPQDPLTEEDDIRSVSSAGSSFTSPVGSVQVLSGSQIMEAERERRERAKEYLRMVKSEKEKRKVAKKAKVSSSSSRKSKRMAPIVENGE</sequence>
<protein>
    <submittedName>
        <fullName evidence="2">Uncharacterized protein</fullName>
    </submittedName>
</protein>
<feature type="compositionally biased region" description="Basic and acidic residues" evidence="1">
    <location>
        <begin position="104"/>
        <end position="126"/>
    </location>
</feature>
<feature type="compositionally biased region" description="Low complexity" evidence="1">
    <location>
        <begin position="1"/>
        <end position="29"/>
    </location>
</feature>
<accession>A0AAE8SSE4</accession>
<evidence type="ECO:0000313" key="3">
    <source>
        <dbReference type="Proteomes" id="UP001187682"/>
    </source>
</evidence>
<evidence type="ECO:0000256" key="1">
    <source>
        <dbReference type="SAM" id="MobiDB-lite"/>
    </source>
</evidence>
<evidence type="ECO:0000313" key="2">
    <source>
        <dbReference type="EMBL" id="SPN98526.1"/>
    </source>
</evidence>
<gene>
    <name evidence="2" type="ORF">DNG_01572</name>
</gene>